<reference evidence="1" key="1">
    <citation type="journal article" date="2021" name="Proc. Natl. Acad. Sci. U.S.A.">
        <title>A Catalog of Tens of Thousands of Viruses from Human Metagenomes Reveals Hidden Associations with Chronic Diseases.</title>
        <authorList>
            <person name="Tisza M.J."/>
            <person name="Buck C.B."/>
        </authorList>
    </citation>
    <scope>NUCLEOTIDE SEQUENCE</scope>
    <source>
        <strain evidence="1">CteLh2</strain>
    </source>
</reference>
<proteinExistence type="predicted"/>
<organism evidence="1">
    <name type="scientific">Siphoviridae sp. cteLh2</name>
    <dbReference type="NCBI Taxonomy" id="2825590"/>
    <lineage>
        <taxon>Viruses</taxon>
        <taxon>Duplodnaviria</taxon>
        <taxon>Heunggongvirae</taxon>
        <taxon>Uroviricota</taxon>
        <taxon>Caudoviricetes</taxon>
    </lineage>
</organism>
<dbReference type="EMBL" id="BK016017">
    <property type="protein sequence ID" value="DAF89776.1"/>
    <property type="molecule type" value="Genomic_DNA"/>
</dbReference>
<name>A0A8S5U5M3_9CAUD</name>
<sequence>MPQKIEFKNIKKLFESYGLRILNNGVKNSKQKITALNNDGYLVYISYEFLRTNNGGYRLWHKSNPYSMYNINKYTMDNFGVYTIDEEYVSLKHKMTWVCSECGSLYKYPLSNILQEHKSTCNKCSKIQATNKKRNSIEKIQNIFKKQGLKMLEEYQSNCIPIKCKDIEGYIVMGIYNSIKLGTKHLRFHVCNPYSIDNIKHYIKLNGLDCEIISNEYKGATNKMLFRCNCGRVFETSWGIFYGQGKTRCDVCSKNKPKTEMLVERYLINNNVNYKTQYRFSDCRHKYPLPFDFAIVNDDNSVHTLIEVDGIQHFEPVKAFGGEDRYKTTVLIDDIKNKYCKDNHYELIRISYKEIANGNYINKLKTLI</sequence>
<evidence type="ECO:0000313" key="1">
    <source>
        <dbReference type="EMBL" id="DAF89776.1"/>
    </source>
</evidence>
<protein>
    <submittedName>
        <fullName evidence="1">Restriction enzyme</fullName>
    </submittedName>
</protein>
<dbReference type="Gene3D" id="3.40.960.10">
    <property type="entry name" value="VSR Endonuclease"/>
    <property type="match status" value="1"/>
</dbReference>
<accession>A0A8S5U5M3</accession>